<evidence type="ECO:0000313" key="3">
    <source>
        <dbReference type="Proteomes" id="UP000229314"/>
    </source>
</evidence>
<evidence type="ECO:0000256" key="1">
    <source>
        <dbReference type="SAM" id="MobiDB-lite"/>
    </source>
</evidence>
<proteinExistence type="predicted"/>
<protein>
    <submittedName>
        <fullName evidence="2">Uncharacterized protein</fullName>
    </submittedName>
</protein>
<reference evidence="2 3" key="1">
    <citation type="submission" date="2017-10" db="EMBL/GenBank/DDBJ databases">
        <title>Complete genome sequence of Paracoccus yeei TT13 isolated from human skin.</title>
        <authorList>
            <person name="Lee K."/>
            <person name="Lim J.Y."/>
            <person name="Hwang I."/>
        </authorList>
    </citation>
    <scope>NUCLEOTIDE SEQUENCE [LARGE SCALE GENOMIC DNA]</scope>
    <source>
        <strain evidence="2 3">TT13</strain>
    </source>
</reference>
<gene>
    <name evidence="2" type="ORF">PYTT13_12650</name>
</gene>
<accession>A0A2D2C218</accession>
<feature type="region of interest" description="Disordered" evidence="1">
    <location>
        <begin position="34"/>
        <end position="68"/>
    </location>
</feature>
<sequence length="78" mass="8664">MRQLVAVSILESEVERETIKSNAVASRIAQADKKGWSKSMKELEPKASAPQRPQVVDQSAGQDVSDPENFFHQIPDEV</sequence>
<name>A0A2D2C218_9RHOB</name>
<organism evidence="2 3">
    <name type="scientific">Paracoccus yeei</name>
    <dbReference type="NCBI Taxonomy" id="147645"/>
    <lineage>
        <taxon>Bacteria</taxon>
        <taxon>Pseudomonadati</taxon>
        <taxon>Pseudomonadota</taxon>
        <taxon>Alphaproteobacteria</taxon>
        <taxon>Rhodobacterales</taxon>
        <taxon>Paracoccaceae</taxon>
        <taxon>Paracoccus</taxon>
    </lineage>
</organism>
<feature type="compositionally biased region" description="Basic and acidic residues" evidence="1">
    <location>
        <begin position="34"/>
        <end position="45"/>
    </location>
</feature>
<dbReference type="Proteomes" id="UP000229314">
    <property type="component" value="Chromosome"/>
</dbReference>
<dbReference type="EMBL" id="CP024422">
    <property type="protein sequence ID" value="ATQ56558.1"/>
    <property type="molecule type" value="Genomic_DNA"/>
</dbReference>
<evidence type="ECO:0000313" key="2">
    <source>
        <dbReference type="EMBL" id="ATQ56558.1"/>
    </source>
</evidence>
<dbReference type="AlphaFoldDB" id="A0A2D2C218"/>